<dbReference type="EMBL" id="LS974619">
    <property type="protein sequence ID" value="CAG7885176.1"/>
    <property type="molecule type" value="Genomic_DNA"/>
</dbReference>
<sequence>MCHVGCTTGLKTSVSGGKFQSGHTVQVVLDLGMSADVKCLVYMNLGFKPKDMDVWRAHENTSWCLTVSDKVMKLVNLRAARGSASHDFFKLK</sequence>
<gene>
    <name evidence="1" type="ORF">BRAPAZ1V2_A03P65190.2</name>
</gene>
<evidence type="ECO:0000313" key="2">
    <source>
        <dbReference type="Proteomes" id="UP000694005"/>
    </source>
</evidence>
<reference evidence="1 2" key="1">
    <citation type="submission" date="2021-07" db="EMBL/GenBank/DDBJ databases">
        <authorList>
            <consortium name="Genoscope - CEA"/>
            <person name="William W."/>
        </authorList>
    </citation>
    <scope>NUCLEOTIDE SEQUENCE [LARGE SCALE GENOMIC DNA]</scope>
</reference>
<proteinExistence type="predicted"/>
<dbReference type="Gramene" id="A03p65190.2_BraZ1">
    <property type="protein sequence ID" value="A03p65190.2_BraZ1.CDS"/>
    <property type="gene ID" value="A03g65190.2_BraZ1"/>
</dbReference>
<dbReference type="Proteomes" id="UP000694005">
    <property type="component" value="Chromosome A03"/>
</dbReference>
<evidence type="ECO:0000313" key="1">
    <source>
        <dbReference type="EMBL" id="CAG7885176.1"/>
    </source>
</evidence>
<name>A0A8D9LSJ3_BRACM</name>
<protein>
    <submittedName>
        <fullName evidence="1">Uncharacterized protein</fullName>
    </submittedName>
</protein>
<accession>A0A8D9LSJ3</accession>
<organism evidence="1 2">
    <name type="scientific">Brassica campestris</name>
    <name type="common">Field mustard</name>
    <dbReference type="NCBI Taxonomy" id="3711"/>
    <lineage>
        <taxon>Eukaryota</taxon>
        <taxon>Viridiplantae</taxon>
        <taxon>Streptophyta</taxon>
        <taxon>Embryophyta</taxon>
        <taxon>Tracheophyta</taxon>
        <taxon>Spermatophyta</taxon>
        <taxon>Magnoliopsida</taxon>
        <taxon>eudicotyledons</taxon>
        <taxon>Gunneridae</taxon>
        <taxon>Pentapetalae</taxon>
        <taxon>rosids</taxon>
        <taxon>malvids</taxon>
        <taxon>Brassicales</taxon>
        <taxon>Brassicaceae</taxon>
        <taxon>Brassiceae</taxon>
        <taxon>Brassica</taxon>
    </lineage>
</organism>
<dbReference type="AlphaFoldDB" id="A0A8D9LSJ3"/>